<proteinExistence type="predicted"/>
<reference evidence="1" key="1">
    <citation type="submission" date="2020-09" db="EMBL/GenBank/DDBJ databases">
        <authorList>
            <person name="Kikuchi T."/>
        </authorList>
    </citation>
    <scope>NUCLEOTIDE SEQUENCE</scope>
    <source>
        <strain evidence="1">SH1</strain>
    </source>
</reference>
<dbReference type="AlphaFoldDB" id="A0A811K2S4"/>
<dbReference type="EMBL" id="CAJFDH010000002">
    <property type="protein sequence ID" value="CAD5209777.1"/>
    <property type="molecule type" value="Genomic_DNA"/>
</dbReference>
<evidence type="ECO:0000313" key="2">
    <source>
        <dbReference type="Proteomes" id="UP000614601"/>
    </source>
</evidence>
<name>A0A811K2S4_9BILA</name>
<gene>
    <name evidence="1" type="ORF">BOKJ2_LOCUS2857</name>
</gene>
<protein>
    <submittedName>
        <fullName evidence="1">Uncharacterized protein</fullName>
    </submittedName>
</protein>
<dbReference type="Proteomes" id="UP000783686">
    <property type="component" value="Unassembled WGS sequence"/>
</dbReference>
<dbReference type="Proteomes" id="UP000614601">
    <property type="component" value="Unassembled WGS sequence"/>
</dbReference>
<comment type="caution">
    <text evidence="1">The sequence shown here is derived from an EMBL/GenBank/DDBJ whole genome shotgun (WGS) entry which is preliminary data.</text>
</comment>
<sequence>MTISYSRAFMKNQKTLKPKEEELLDQKITTSMEIMKISLRLIEELPKTRVKAMMMKIHPPVKGMWIYRPVQRMKAMRTQVKITTMKMKKIQMMTLRSSLNFEEN</sequence>
<organism evidence="1 2">
    <name type="scientific">Bursaphelenchus okinawaensis</name>
    <dbReference type="NCBI Taxonomy" id="465554"/>
    <lineage>
        <taxon>Eukaryota</taxon>
        <taxon>Metazoa</taxon>
        <taxon>Ecdysozoa</taxon>
        <taxon>Nematoda</taxon>
        <taxon>Chromadorea</taxon>
        <taxon>Rhabditida</taxon>
        <taxon>Tylenchina</taxon>
        <taxon>Tylenchomorpha</taxon>
        <taxon>Aphelenchoidea</taxon>
        <taxon>Aphelenchoididae</taxon>
        <taxon>Bursaphelenchus</taxon>
    </lineage>
</organism>
<accession>A0A811K2S4</accession>
<dbReference type="EMBL" id="CAJFCW020000002">
    <property type="protein sequence ID" value="CAG9090041.1"/>
    <property type="molecule type" value="Genomic_DNA"/>
</dbReference>
<evidence type="ECO:0000313" key="1">
    <source>
        <dbReference type="EMBL" id="CAD5209777.1"/>
    </source>
</evidence>
<keyword evidence="2" id="KW-1185">Reference proteome</keyword>